<dbReference type="EMBL" id="LUCM01004688">
    <property type="protein sequence ID" value="KAA0193960.1"/>
    <property type="molecule type" value="Genomic_DNA"/>
</dbReference>
<comment type="catalytic activity">
    <reaction evidence="11">
        <text>K(+)(in) = K(+)(out)</text>
        <dbReference type="Rhea" id="RHEA:29463"/>
        <dbReference type="ChEBI" id="CHEBI:29103"/>
    </reaction>
</comment>
<comment type="caution">
    <text evidence="16">The sequence shown here is derived from an EMBL/GenBank/DDBJ whole genome shotgun (WGS) entry which is preliminary data.</text>
</comment>
<comment type="subcellular location">
    <subcellularLocation>
        <location evidence="1">Cell membrane</location>
        <topology evidence="1">Multi-pass membrane protein</topology>
    </subcellularLocation>
</comment>
<protein>
    <submittedName>
        <fullName evidence="16">Calcium-activated potassium channel</fullName>
    </submittedName>
</protein>
<evidence type="ECO:0000313" key="16">
    <source>
        <dbReference type="EMBL" id="KAA0193960.1"/>
    </source>
</evidence>
<keyword evidence="17" id="KW-1185">Reference proteome</keyword>
<evidence type="ECO:0000256" key="10">
    <source>
        <dbReference type="ARBA" id="ARBA00023303"/>
    </source>
</evidence>
<dbReference type="SUPFAM" id="SSF51735">
    <property type="entry name" value="NAD(P)-binding Rossmann-fold domains"/>
    <property type="match status" value="1"/>
</dbReference>
<dbReference type="Gene3D" id="3.40.50.720">
    <property type="entry name" value="NAD(P)-binding Rossmann-like Domain"/>
    <property type="match status" value="1"/>
</dbReference>
<dbReference type="AlphaFoldDB" id="A0A8E0RUA7"/>
<keyword evidence="3" id="KW-0633">Potassium transport</keyword>
<dbReference type="InterPro" id="IPR047871">
    <property type="entry name" value="K_chnl_Slo-like"/>
</dbReference>
<evidence type="ECO:0000256" key="9">
    <source>
        <dbReference type="ARBA" id="ARBA00023136"/>
    </source>
</evidence>
<evidence type="ECO:0000256" key="8">
    <source>
        <dbReference type="ARBA" id="ARBA00023065"/>
    </source>
</evidence>
<evidence type="ECO:0000259" key="14">
    <source>
        <dbReference type="Pfam" id="PF07885"/>
    </source>
</evidence>
<evidence type="ECO:0000256" key="12">
    <source>
        <dbReference type="SAM" id="Phobius"/>
    </source>
</evidence>
<proteinExistence type="predicted"/>
<keyword evidence="2" id="KW-0813">Transport</keyword>
<evidence type="ECO:0000313" key="17">
    <source>
        <dbReference type="Proteomes" id="UP000728185"/>
    </source>
</evidence>
<dbReference type="Gene3D" id="1.10.287.70">
    <property type="match status" value="1"/>
</dbReference>
<evidence type="ECO:0000259" key="13">
    <source>
        <dbReference type="Pfam" id="PF03493"/>
    </source>
</evidence>
<feature type="transmembrane region" description="Helical" evidence="12">
    <location>
        <begin position="17"/>
        <end position="38"/>
    </location>
</feature>
<evidence type="ECO:0000256" key="11">
    <source>
        <dbReference type="ARBA" id="ARBA00034430"/>
    </source>
</evidence>
<feature type="domain" description="RCK N-terminal" evidence="15">
    <location>
        <begin position="314"/>
        <end position="443"/>
    </location>
</feature>
<evidence type="ECO:0000256" key="2">
    <source>
        <dbReference type="ARBA" id="ARBA00022448"/>
    </source>
</evidence>
<dbReference type="Pfam" id="PF22614">
    <property type="entry name" value="Slo-like_RCK"/>
    <property type="match status" value="1"/>
</dbReference>
<dbReference type="SUPFAM" id="SSF81324">
    <property type="entry name" value="Voltage-gated potassium channels"/>
    <property type="match status" value="1"/>
</dbReference>
<evidence type="ECO:0000256" key="7">
    <source>
        <dbReference type="ARBA" id="ARBA00022989"/>
    </source>
</evidence>
<keyword evidence="5" id="KW-0631">Potassium channel</keyword>
<dbReference type="PANTHER" id="PTHR10027:SF33">
    <property type="entry name" value="CALCIUM-ACTIVATED POTASSIUM CHANNEL SUBUNIT ALPHA-1-RELATED"/>
    <property type="match status" value="1"/>
</dbReference>
<evidence type="ECO:0000259" key="15">
    <source>
        <dbReference type="Pfam" id="PF22614"/>
    </source>
</evidence>
<dbReference type="InterPro" id="IPR013099">
    <property type="entry name" value="K_chnl_dom"/>
</dbReference>
<evidence type="ECO:0000256" key="4">
    <source>
        <dbReference type="ARBA" id="ARBA00022692"/>
    </source>
</evidence>
<evidence type="ECO:0000256" key="3">
    <source>
        <dbReference type="ARBA" id="ARBA00022538"/>
    </source>
</evidence>
<keyword evidence="7 12" id="KW-1133">Transmembrane helix</keyword>
<dbReference type="PANTHER" id="PTHR10027">
    <property type="entry name" value="CALCIUM-ACTIVATED POTASSIUM CHANNEL ALPHA CHAIN"/>
    <property type="match status" value="1"/>
</dbReference>
<evidence type="ECO:0000256" key="1">
    <source>
        <dbReference type="ARBA" id="ARBA00004651"/>
    </source>
</evidence>
<dbReference type="PRINTS" id="PR01449">
    <property type="entry name" value="BKCHANNELA"/>
</dbReference>
<dbReference type="InterPro" id="IPR003929">
    <property type="entry name" value="K_chnl_BK_asu"/>
</dbReference>
<dbReference type="Pfam" id="PF03493">
    <property type="entry name" value="BK_channel_a"/>
    <property type="match status" value="1"/>
</dbReference>
<dbReference type="OrthoDB" id="10035564at2759"/>
<reference evidence="16" key="1">
    <citation type="submission" date="2019-05" db="EMBL/GenBank/DDBJ databases">
        <title>Annotation for the trematode Fasciolopsis buski.</title>
        <authorList>
            <person name="Choi Y.-J."/>
        </authorList>
    </citation>
    <scope>NUCLEOTIDE SEQUENCE</scope>
    <source>
        <strain evidence="16">HT</strain>
        <tissue evidence="16">Whole worm</tissue>
    </source>
</reference>
<dbReference type="Proteomes" id="UP000728185">
    <property type="component" value="Unassembled WGS sequence"/>
</dbReference>
<sequence>MYAAYNVTSTSDCERNALVVFGSSTAILLIGATVIMVARFVAWHRKQVDADEDSLHELIHSRQMGWFPRQAERILLGKPLFGKILILIRAILYAICAAIYVTNTYRYDKYLCLLTTMRPQYVIELASNLFFLFIFMLKITASKNVLKTWFSLDCLVDYYTILPIIMAPLLGRYHYIFGFLYFTKITKITEAVVLLNLVDQERSIRKLKLISQLLAAWFTFAGIILLLERIGDFWEHREILRDLEFLDCIYFLLVTVATVGYGDIVCTSYLGRLVNIFIIVSALVSITTHISELYELFRFSRQYSGTFNNEYHPRHAVVCGEINYDSVSIFLDAFIHADRGRYDKDVMVVFLSDYFPPIALHFTCRHDPDQRLKALIKRESMNATFLKGSATSHKDLHRVKVQAAEAVIILANMNSVDPAKDDWENIMRVVSIKQLDPKCRIICVLALFENKALMSNIPGWNEGRTDQFDRAICISQLKMGMVSLNCISPGISTFLSNLLVRITVPAARKSNRKLPQWVKNYFEGTKYSLFSVKLSPSFDGMQFKQVVLIANYLLHFPLINAYIFWQKCVYWLADLRIAHMQNPSFSISMRELRVIPLAVQLISCSDSTEQIIVNPGSRLRMKSQQMRAIVLAASFIDAQR</sequence>
<name>A0A8E0RUA7_9TREM</name>
<accession>A0A8E0RUA7</accession>
<dbReference type="GO" id="GO:0005886">
    <property type="term" value="C:plasma membrane"/>
    <property type="evidence" value="ECO:0007669"/>
    <property type="project" value="UniProtKB-SubCell"/>
</dbReference>
<dbReference type="Pfam" id="PF07885">
    <property type="entry name" value="Ion_trans_2"/>
    <property type="match status" value="1"/>
</dbReference>
<feature type="transmembrane region" description="Helical" evidence="12">
    <location>
        <begin position="209"/>
        <end position="227"/>
    </location>
</feature>
<keyword evidence="8" id="KW-0406">Ion transport</keyword>
<dbReference type="GO" id="GO:0060072">
    <property type="term" value="F:large conductance calcium-activated potassium channel activity"/>
    <property type="evidence" value="ECO:0007669"/>
    <property type="project" value="TreeGrafter"/>
</dbReference>
<feature type="transmembrane region" description="Helical" evidence="12">
    <location>
        <begin position="276"/>
        <end position="294"/>
    </location>
</feature>
<feature type="transmembrane region" description="Helical" evidence="12">
    <location>
        <begin position="248"/>
        <end position="270"/>
    </location>
</feature>
<dbReference type="InterPro" id="IPR036291">
    <property type="entry name" value="NAD(P)-bd_dom_sf"/>
</dbReference>
<feature type="domain" description="Calcium-activated potassium channel BK alpha subunit" evidence="13">
    <location>
        <begin position="469"/>
        <end position="551"/>
    </location>
</feature>
<gene>
    <name evidence="16" type="ORF">FBUS_04029</name>
</gene>
<organism evidence="16 17">
    <name type="scientific">Fasciolopsis buskii</name>
    <dbReference type="NCBI Taxonomy" id="27845"/>
    <lineage>
        <taxon>Eukaryota</taxon>
        <taxon>Metazoa</taxon>
        <taxon>Spiralia</taxon>
        <taxon>Lophotrochozoa</taxon>
        <taxon>Platyhelminthes</taxon>
        <taxon>Trematoda</taxon>
        <taxon>Digenea</taxon>
        <taxon>Plagiorchiida</taxon>
        <taxon>Echinostomata</taxon>
        <taxon>Echinostomatoidea</taxon>
        <taxon>Fasciolidae</taxon>
        <taxon>Fasciolopsis</taxon>
    </lineage>
</organism>
<feature type="transmembrane region" description="Helical" evidence="12">
    <location>
        <begin position="80"/>
        <end position="101"/>
    </location>
</feature>
<feature type="domain" description="Potassium channel" evidence="14">
    <location>
        <begin position="214"/>
        <end position="295"/>
    </location>
</feature>
<dbReference type="InterPro" id="IPR003148">
    <property type="entry name" value="RCK_N"/>
</dbReference>
<evidence type="ECO:0000256" key="5">
    <source>
        <dbReference type="ARBA" id="ARBA00022826"/>
    </source>
</evidence>
<feature type="transmembrane region" description="Helical" evidence="12">
    <location>
        <begin position="121"/>
        <end position="137"/>
    </location>
</feature>
<keyword evidence="10 16" id="KW-0407">Ion channel</keyword>
<evidence type="ECO:0000256" key="6">
    <source>
        <dbReference type="ARBA" id="ARBA00022958"/>
    </source>
</evidence>
<keyword evidence="6" id="KW-0630">Potassium</keyword>
<keyword evidence="4 12" id="KW-0812">Transmembrane</keyword>
<keyword evidence="9 12" id="KW-0472">Membrane</keyword>